<dbReference type="Gene3D" id="3.40.50.1700">
    <property type="entry name" value="Glycoside hydrolase family 3 C-terminal domain"/>
    <property type="match status" value="1"/>
</dbReference>
<feature type="domain" description="PA14" evidence="11">
    <location>
        <begin position="407"/>
        <end position="562"/>
    </location>
</feature>
<dbReference type="GeneID" id="19280220"/>
<dbReference type="Gene3D" id="2.60.40.10">
    <property type="entry name" value="Immunoglobulins"/>
    <property type="match status" value="1"/>
</dbReference>
<dbReference type="GO" id="GO:0008422">
    <property type="term" value="F:beta-glucosidase activity"/>
    <property type="evidence" value="ECO:0007669"/>
    <property type="project" value="UniProtKB-EC"/>
</dbReference>
<dbReference type="AlphaFoldDB" id="W3WIP4"/>
<keyword evidence="6" id="KW-0325">Glycoprotein</keyword>
<comment type="pathway">
    <text evidence="2 10">Glycan metabolism; cellulose degradation.</text>
</comment>
<gene>
    <name evidence="12" type="ORF">PFICI_15207</name>
</gene>
<keyword evidence="5 10" id="KW-0378">Hydrolase</keyword>
<keyword evidence="7 10" id="KW-0119">Carbohydrate metabolism</keyword>
<dbReference type="UniPathway" id="UPA00696"/>
<sequence length="858" mass="94986">MADSIGDLDREVKDLVARLTVDEKISLLAGKNTWETMPIERLDIPSLKVSDGPNGARGADFFDGMTAACFPACVSLAATFDRDLSRRIGQALGQEAQTKGAYVVLGPTVCTHRSPLGGRNFEAFSEDPLLSGLMAAEYVKGLQSERVGATVKHFLANEQDTRRFTVNEIISERALREIYLRAFEIVLKKSDPWCFMSSYPKVNGRHVDAQPLFLQTILREEWGYDGLLMSDWGAVSNAVESVKFGLGLEMPGPPSHRIPEAVKKAVLSGLISAEELDRCAATFVKLLKRTGKLDDRRKTPPEKSIDLPEHRHLIREAGADGIVLLKNHQNILPIDPRKFKKLALLGPLANYAAAYGGGSASLNCHYKISPYDAFENRLGDQVELSYSKGAHIFRVYPDLIDGSRNREGNQGFTADFYDNLELGGEPVWTEHYARGFFTSMMNDSLKEKPLSARFATSYTPPVSGKHYLSFSGMGPSKLFINGEMLSHQQKETKDSMTFFLGVHEEHRFQYEFCSEKSYEIVVETVPSQVNNSELSLLQGQISAHLGLVYQEEMEASLYDEAISLAKEADLAICFVGNTVQWETEGQDLQSMCLPANGSQDRLVAGVARANPNTIVVITTGVPVELPWIDDVAALMQGWYAGQETGNSILDVILGDVNPSGKLPVSWPKKYEHTACYGNFGLDSYESRQVEYVEGVNVGYRHFDHHYDTEKEVRFPFGFGLGYTSFDILDVKVAGQLVNCPIDTIVVLVTIRNTGSRIGSQVIQVYLSPPHASKDNSRPRKALVAFEKVKLHPGEEKAVEMGFGRDAAAYWDDRSKDEGGYCWRVEKGVHEIAVGTSSRPSDLAIVLSLEIPEEFSFGP</sequence>
<dbReference type="InParanoid" id="W3WIP4"/>
<proteinExistence type="inferred from homology"/>
<dbReference type="PROSITE" id="PS00775">
    <property type="entry name" value="GLYCOSYL_HYDROL_F3"/>
    <property type="match status" value="1"/>
</dbReference>
<evidence type="ECO:0000259" key="11">
    <source>
        <dbReference type="PROSITE" id="PS51820"/>
    </source>
</evidence>
<dbReference type="eggNOG" id="ENOG502QR4D">
    <property type="taxonomic scope" value="Eukaryota"/>
</dbReference>
<dbReference type="Pfam" id="PF14310">
    <property type="entry name" value="Fn3-like"/>
    <property type="match status" value="1"/>
</dbReference>
<dbReference type="Pfam" id="PF00933">
    <property type="entry name" value="Glyco_hydro_3"/>
    <property type="match status" value="1"/>
</dbReference>
<dbReference type="KEGG" id="pfy:PFICI_15207"/>
<dbReference type="SMART" id="SM00758">
    <property type="entry name" value="PA14"/>
    <property type="match status" value="1"/>
</dbReference>
<dbReference type="RefSeq" id="XP_007841979.1">
    <property type="nucleotide sequence ID" value="XM_007843788.1"/>
</dbReference>
<accession>W3WIP4</accession>
<dbReference type="STRING" id="1229662.W3WIP4"/>
<dbReference type="SUPFAM" id="SSF51445">
    <property type="entry name" value="(Trans)glycosidases"/>
    <property type="match status" value="1"/>
</dbReference>
<protein>
    <recommendedName>
        <fullName evidence="4 10">beta-glucosidase</fullName>
        <ecNumber evidence="4 10">3.2.1.21</ecNumber>
    </recommendedName>
</protein>
<dbReference type="InterPro" id="IPR019800">
    <property type="entry name" value="Glyco_hydro_3_AS"/>
</dbReference>
<evidence type="ECO:0000313" key="12">
    <source>
        <dbReference type="EMBL" id="ETS73032.1"/>
    </source>
</evidence>
<dbReference type="EMBL" id="KI912124">
    <property type="protein sequence ID" value="ETS73032.1"/>
    <property type="molecule type" value="Genomic_DNA"/>
</dbReference>
<evidence type="ECO:0000256" key="6">
    <source>
        <dbReference type="ARBA" id="ARBA00023180"/>
    </source>
</evidence>
<dbReference type="InterPro" id="IPR037524">
    <property type="entry name" value="PA14/GLEYA"/>
</dbReference>
<comment type="catalytic activity">
    <reaction evidence="1 10">
        <text>Hydrolysis of terminal, non-reducing beta-D-glucosyl residues with release of beta-D-glucose.</text>
        <dbReference type="EC" id="3.2.1.21"/>
    </reaction>
</comment>
<organism evidence="12 13">
    <name type="scientific">Pestalotiopsis fici (strain W106-1 / CGMCC3.15140)</name>
    <dbReference type="NCBI Taxonomy" id="1229662"/>
    <lineage>
        <taxon>Eukaryota</taxon>
        <taxon>Fungi</taxon>
        <taxon>Dikarya</taxon>
        <taxon>Ascomycota</taxon>
        <taxon>Pezizomycotina</taxon>
        <taxon>Sordariomycetes</taxon>
        <taxon>Xylariomycetidae</taxon>
        <taxon>Amphisphaeriales</taxon>
        <taxon>Sporocadaceae</taxon>
        <taxon>Pestalotiopsis</taxon>
    </lineage>
</organism>
<dbReference type="PANTHER" id="PTHR42715">
    <property type="entry name" value="BETA-GLUCOSIDASE"/>
    <property type="match status" value="1"/>
</dbReference>
<dbReference type="PROSITE" id="PS51820">
    <property type="entry name" value="PA14"/>
    <property type="match status" value="1"/>
</dbReference>
<dbReference type="GO" id="GO:0030245">
    <property type="term" value="P:cellulose catabolic process"/>
    <property type="evidence" value="ECO:0007669"/>
    <property type="project" value="UniProtKB-UniPathway"/>
</dbReference>
<dbReference type="Proteomes" id="UP000030651">
    <property type="component" value="Unassembled WGS sequence"/>
</dbReference>
<evidence type="ECO:0000256" key="4">
    <source>
        <dbReference type="ARBA" id="ARBA00012744"/>
    </source>
</evidence>
<dbReference type="HOGENOM" id="CLU_004542_4_0_1"/>
<evidence type="ECO:0000256" key="1">
    <source>
        <dbReference type="ARBA" id="ARBA00000448"/>
    </source>
</evidence>
<dbReference type="Gene3D" id="2.60.120.260">
    <property type="entry name" value="Galactose-binding domain-like"/>
    <property type="match status" value="1"/>
</dbReference>
<dbReference type="InterPro" id="IPR017853">
    <property type="entry name" value="GH"/>
</dbReference>
<evidence type="ECO:0000256" key="9">
    <source>
        <dbReference type="ARBA" id="ARBA00023326"/>
    </source>
</evidence>
<evidence type="ECO:0000256" key="10">
    <source>
        <dbReference type="RuleBase" id="RU361161"/>
    </source>
</evidence>
<keyword evidence="13" id="KW-1185">Reference proteome</keyword>
<dbReference type="InterPro" id="IPR036962">
    <property type="entry name" value="Glyco_hydro_3_N_sf"/>
</dbReference>
<dbReference type="InterPro" id="IPR036881">
    <property type="entry name" value="Glyco_hydro_3_C_sf"/>
</dbReference>
<dbReference type="OMA" id="NCHYKIS"/>
<dbReference type="InterPro" id="IPR002772">
    <property type="entry name" value="Glyco_hydro_3_C"/>
</dbReference>
<dbReference type="InterPro" id="IPR013783">
    <property type="entry name" value="Ig-like_fold"/>
</dbReference>
<dbReference type="PANTHER" id="PTHR42715:SF3">
    <property type="entry name" value="BETA-GLUCOSIDASE B-RELATED"/>
    <property type="match status" value="1"/>
</dbReference>
<dbReference type="InterPro" id="IPR026891">
    <property type="entry name" value="Fn3-like"/>
</dbReference>
<evidence type="ECO:0000313" key="13">
    <source>
        <dbReference type="Proteomes" id="UP000030651"/>
    </source>
</evidence>
<dbReference type="OrthoDB" id="47059at2759"/>
<dbReference type="SUPFAM" id="SSF52279">
    <property type="entry name" value="Beta-D-glucan exohydrolase, C-terminal domain"/>
    <property type="match status" value="1"/>
</dbReference>
<dbReference type="Pfam" id="PF07691">
    <property type="entry name" value="PA14"/>
    <property type="match status" value="1"/>
</dbReference>
<keyword evidence="8 10" id="KW-0326">Glycosidase</keyword>
<reference evidence="13" key="1">
    <citation type="journal article" date="2015" name="BMC Genomics">
        <title>Genomic and transcriptomic analysis of the endophytic fungus Pestalotiopsis fici reveals its lifestyle and high potential for synthesis of natural products.</title>
        <authorList>
            <person name="Wang X."/>
            <person name="Zhang X."/>
            <person name="Liu L."/>
            <person name="Xiang M."/>
            <person name="Wang W."/>
            <person name="Sun X."/>
            <person name="Che Y."/>
            <person name="Guo L."/>
            <person name="Liu G."/>
            <person name="Guo L."/>
            <person name="Wang C."/>
            <person name="Yin W.B."/>
            <person name="Stadler M."/>
            <person name="Zhang X."/>
            <person name="Liu X."/>
        </authorList>
    </citation>
    <scope>NUCLEOTIDE SEQUENCE [LARGE SCALE GENOMIC DNA]</scope>
    <source>
        <strain evidence="13">W106-1 / CGMCC3.15140</strain>
    </source>
</reference>
<evidence type="ECO:0000256" key="8">
    <source>
        <dbReference type="ARBA" id="ARBA00023295"/>
    </source>
</evidence>
<dbReference type="InterPro" id="IPR001764">
    <property type="entry name" value="Glyco_hydro_3_N"/>
</dbReference>
<dbReference type="Gene3D" id="3.20.20.300">
    <property type="entry name" value="Glycoside hydrolase, family 3, N-terminal domain"/>
    <property type="match status" value="1"/>
</dbReference>
<dbReference type="PRINTS" id="PR00133">
    <property type="entry name" value="GLHYDRLASE3"/>
</dbReference>
<dbReference type="SMART" id="SM01217">
    <property type="entry name" value="Fn3_like"/>
    <property type="match status" value="1"/>
</dbReference>
<keyword evidence="9 10" id="KW-0624">Polysaccharide degradation</keyword>
<evidence type="ECO:0000256" key="2">
    <source>
        <dbReference type="ARBA" id="ARBA00004987"/>
    </source>
</evidence>
<evidence type="ECO:0000256" key="5">
    <source>
        <dbReference type="ARBA" id="ARBA00022801"/>
    </source>
</evidence>
<dbReference type="InterPro" id="IPR050288">
    <property type="entry name" value="Cellulose_deg_GH3"/>
</dbReference>
<evidence type="ECO:0000256" key="7">
    <source>
        <dbReference type="ARBA" id="ARBA00023277"/>
    </source>
</evidence>
<dbReference type="EC" id="3.2.1.21" evidence="4 10"/>
<dbReference type="InterPro" id="IPR011658">
    <property type="entry name" value="PA14_dom"/>
</dbReference>
<evidence type="ECO:0000256" key="3">
    <source>
        <dbReference type="ARBA" id="ARBA00005336"/>
    </source>
</evidence>
<comment type="similarity">
    <text evidence="3 10">Belongs to the glycosyl hydrolase 3 family.</text>
</comment>
<name>W3WIP4_PESFW</name>
<dbReference type="Pfam" id="PF01915">
    <property type="entry name" value="Glyco_hydro_3_C"/>
    <property type="match status" value="1"/>
</dbReference>